<protein>
    <recommendedName>
        <fullName evidence="5">RGS domain-containing protein</fullName>
    </recommendedName>
</protein>
<reference evidence="4" key="2">
    <citation type="journal article" date="2014" name="Genetics">
        <title>Maintaining two mating types: Structure of the mating type locus and its role in heterokaryosis in Podospora anserina.</title>
        <authorList>
            <person name="Grognet P."/>
            <person name="Bidard F."/>
            <person name="Kuchly C."/>
            <person name="Tong L.C.H."/>
            <person name="Coppin E."/>
            <person name="Benkhali J.A."/>
            <person name="Couloux A."/>
            <person name="Wincker P."/>
            <person name="Debuchy R."/>
            <person name="Silar P."/>
        </authorList>
    </citation>
    <scope>GENOME REANNOTATION</scope>
    <source>
        <strain evidence="4">S / ATCC MYA-4624 / DSM 980 / FGSC 10383</strain>
    </source>
</reference>
<dbReference type="InParanoid" id="A0A090CMR0"/>
<accession>A0A090CMR0</accession>
<evidence type="ECO:0000256" key="2">
    <source>
        <dbReference type="SAM" id="Phobius"/>
    </source>
</evidence>
<sequence>MADFEATQLPQPTTPSPKIPKELSFENVVKNQTASPCSLPDFTLYLTHSSHSPEILHFFLWYWDYVQRWSQLLPRQKALSPAWDPEKATEGPRAARFITYSHKRARSLKMEKVLAVMDISSPHSDEQPEKEGDMSRSRSSSASSTVTTASAVSVVVSGQPRTPSSSISGILSPTESMRGCSWQPFTIQPNHPELSRITKLFLSSPETLKCLSRHDREQCIRAVQHTTHPTALLPAFMSVESTLRNLLHPAFIRHSITNANTARLVFTGVICAILALLGLIVEMVLILSKQSPYLRVLGLLFFWPGLTGLFASIKGLDVYLHFQQKRQLRPWEQTSLPLFHSPSTDKNEKRGHERMDTTSTSISSTAPFTPTGVDTRDREQNTTWEEQYRQQSWKKKTFTTAVPVESKPLIVLQDRIIFLSILWAGISSSGLTVAVLFIPARNLF</sequence>
<keyword evidence="2" id="KW-0472">Membrane</keyword>
<evidence type="ECO:0000313" key="4">
    <source>
        <dbReference type="Proteomes" id="UP000001197"/>
    </source>
</evidence>
<dbReference type="EMBL" id="FO904938">
    <property type="protein sequence ID" value="CDP27329.1"/>
    <property type="molecule type" value="Genomic_DNA"/>
</dbReference>
<feature type="transmembrane region" description="Helical" evidence="2">
    <location>
        <begin position="416"/>
        <end position="438"/>
    </location>
</feature>
<evidence type="ECO:0000256" key="1">
    <source>
        <dbReference type="SAM" id="MobiDB-lite"/>
    </source>
</evidence>
<name>A0A090CMR0_PODAN</name>
<feature type="transmembrane region" description="Helical" evidence="2">
    <location>
        <begin position="264"/>
        <end position="287"/>
    </location>
</feature>
<evidence type="ECO:0008006" key="5">
    <source>
        <dbReference type="Google" id="ProtNLM"/>
    </source>
</evidence>
<reference evidence="3 4" key="1">
    <citation type="journal article" date="2008" name="Genome Biol.">
        <title>The genome sequence of the model ascomycete fungus Podospora anserina.</title>
        <authorList>
            <person name="Espagne E."/>
            <person name="Lespinet O."/>
            <person name="Malagnac F."/>
            <person name="Da Silva C."/>
            <person name="Jaillon O."/>
            <person name="Porcel B.M."/>
            <person name="Couloux A."/>
            <person name="Aury J.-M."/>
            <person name="Segurens B."/>
            <person name="Poulain J."/>
            <person name="Anthouard V."/>
            <person name="Grossetete S."/>
            <person name="Khalili H."/>
            <person name="Coppin E."/>
            <person name="Dequard-Chablat M."/>
            <person name="Picard M."/>
            <person name="Contamine V."/>
            <person name="Arnaise S."/>
            <person name="Bourdais A."/>
            <person name="Berteaux-Lecellier V."/>
            <person name="Gautheret D."/>
            <person name="de Vries R.P."/>
            <person name="Battaglia E."/>
            <person name="Coutinho P.M."/>
            <person name="Danchin E.G.J."/>
            <person name="Henrissat B."/>
            <person name="El Khoury R."/>
            <person name="Sainsard-Chanet A."/>
            <person name="Boivin A."/>
            <person name="Pinan-Lucarre B."/>
            <person name="Sellem C.H."/>
            <person name="Debuchy R."/>
            <person name="Wincker P."/>
            <person name="Weissenbach J."/>
            <person name="Silar P."/>
        </authorList>
    </citation>
    <scope>NUCLEOTIDE SEQUENCE [LARGE SCALE GENOMIC DNA]</scope>
    <source>
        <strain evidence="4">S / ATCC MYA-4624 / DSM 980 / FGSC 10383</strain>
    </source>
</reference>
<feature type="compositionally biased region" description="Basic and acidic residues" evidence="1">
    <location>
        <begin position="123"/>
        <end position="136"/>
    </location>
</feature>
<keyword evidence="2" id="KW-1133">Transmembrane helix</keyword>
<dbReference type="eggNOG" id="ENOG502S0M5">
    <property type="taxonomic scope" value="Eukaryota"/>
</dbReference>
<dbReference type="Proteomes" id="UP000001197">
    <property type="component" value="Chromosome 3"/>
</dbReference>
<dbReference type="AlphaFoldDB" id="A0A090CMR0"/>
<organism evidence="3 4">
    <name type="scientific">Podospora anserina (strain S / ATCC MYA-4624 / DSM 980 / FGSC 10383)</name>
    <name type="common">Pleurage anserina</name>
    <dbReference type="NCBI Taxonomy" id="515849"/>
    <lineage>
        <taxon>Eukaryota</taxon>
        <taxon>Fungi</taxon>
        <taxon>Dikarya</taxon>
        <taxon>Ascomycota</taxon>
        <taxon>Pezizomycotina</taxon>
        <taxon>Sordariomycetes</taxon>
        <taxon>Sordariomycetidae</taxon>
        <taxon>Sordariales</taxon>
        <taxon>Podosporaceae</taxon>
        <taxon>Podospora</taxon>
        <taxon>Podospora anserina</taxon>
    </lineage>
</organism>
<feature type="compositionally biased region" description="Basic and acidic residues" evidence="1">
    <location>
        <begin position="343"/>
        <end position="356"/>
    </location>
</feature>
<keyword evidence="4" id="KW-1185">Reference proteome</keyword>
<proteinExistence type="predicted"/>
<evidence type="ECO:0000313" key="3">
    <source>
        <dbReference type="EMBL" id="CDP27329.1"/>
    </source>
</evidence>
<feature type="transmembrane region" description="Helical" evidence="2">
    <location>
        <begin position="293"/>
        <end position="316"/>
    </location>
</feature>
<feature type="compositionally biased region" description="Polar residues" evidence="1">
    <location>
        <begin position="357"/>
        <end position="368"/>
    </location>
</feature>
<keyword evidence="2" id="KW-0812">Transmembrane</keyword>
<feature type="region of interest" description="Disordered" evidence="1">
    <location>
        <begin position="119"/>
        <end position="145"/>
    </location>
</feature>
<dbReference type="PANTHER" id="PTHR39466:SF1">
    <property type="entry name" value="RGS DOMAIN-CONTAINING PROTEIN"/>
    <property type="match status" value="1"/>
</dbReference>
<feature type="region of interest" description="Disordered" evidence="1">
    <location>
        <begin position="336"/>
        <end position="386"/>
    </location>
</feature>
<dbReference type="PANTHER" id="PTHR39466">
    <property type="entry name" value="RGS DOMAIN-CONTAINING PROTEIN"/>
    <property type="match status" value="1"/>
</dbReference>
<feature type="region of interest" description="Disordered" evidence="1">
    <location>
        <begin position="1"/>
        <end position="20"/>
    </location>
</feature>